<name>A0ABQ4M8U6_9BACL</name>
<dbReference type="EMBL" id="BOSL01000003">
    <property type="protein sequence ID" value="GIP52404.1"/>
    <property type="molecule type" value="Genomic_DNA"/>
</dbReference>
<comment type="caution">
    <text evidence="1">The sequence shown here is derived from an EMBL/GenBank/DDBJ whole genome shotgun (WGS) entry which is preliminary data.</text>
</comment>
<dbReference type="SUPFAM" id="SSF51395">
    <property type="entry name" value="FMN-linked oxidoreductases"/>
    <property type="match status" value="1"/>
</dbReference>
<evidence type="ECO:0000313" key="2">
    <source>
        <dbReference type="Proteomes" id="UP000679992"/>
    </source>
</evidence>
<dbReference type="InterPro" id="IPR013785">
    <property type="entry name" value="Aldolase_TIM"/>
</dbReference>
<evidence type="ECO:0000313" key="1">
    <source>
        <dbReference type="EMBL" id="GIP52404.1"/>
    </source>
</evidence>
<dbReference type="RefSeq" id="WP_213654207.1">
    <property type="nucleotide sequence ID" value="NZ_BOSL01000003.1"/>
</dbReference>
<dbReference type="Proteomes" id="UP000679992">
    <property type="component" value="Unassembled WGS sequence"/>
</dbReference>
<protein>
    <recommendedName>
        <fullName evidence="3">Dihydroorotate dehydrogenase domain-containing protein</fullName>
    </recommendedName>
</protein>
<proteinExistence type="predicted"/>
<organism evidence="1 2">
    <name type="scientific">Paenibacillus vini</name>
    <dbReference type="NCBI Taxonomy" id="1476024"/>
    <lineage>
        <taxon>Bacteria</taxon>
        <taxon>Bacillati</taxon>
        <taxon>Bacillota</taxon>
        <taxon>Bacilli</taxon>
        <taxon>Bacillales</taxon>
        <taxon>Paenibacillaceae</taxon>
        <taxon>Paenibacillus</taxon>
    </lineage>
</organism>
<keyword evidence="2" id="KW-1185">Reference proteome</keyword>
<reference evidence="1 2" key="1">
    <citation type="submission" date="2021-03" db="EMBL/GenBank/DDBJ databases">
        <title>Antimicrobial resistance genes in bacteria isolated from Japanese honey, and their potential for conferring macrolide and lincosamide resistance in the American foulbrood pathogen Paenibacillus larvae.</title>
        <authorList>
            <person name="Okamoto M."/>
            <person name="Kumagai M."/>
            <person name="Kanamori H."/>
            <person name="Takamatsu D."/>
        </authorList>
    </citation>
    <scope>NUCLEOTIDE SEQUENCE [LARGE SCALE GENOMIC DNA]</scope>
    <source>
        <strain evidence="1 2">J42TS3</strain>
    </source>
</reference>
<evidence type="ECO:0008006" key="3">
    <source>
        <dbReference type="Google" id="ProtNLM"/>
    </source>
</evidence>
<gene>
    <name evidence="1" type="ORF">J42TS3_14390</name>
</gene>
<dbReference type="Gene3D" id="3.20.20.70">
    <property type="entry name" value="Aldolase class I"/>
    <property type="match status" value="1"/>
</dbReference>
<sequence length="431" mass="48227">MNNGLILPARPLLANEDASRIIKDYERFQGGLPSGVESYLLETYGLDVSSRYGIHAIRNPFGKASGQLSLNLRQVQDDADAGLGFVVLKTVIAENAAGTRSMEEWAVKETRMIVDTITGKETGEPGWNVTWQGRGWHGSFPSYLEFARQALEIGKTAGMVVVPSCKYHLPGPEEAEFRMEEYHHTTRGLYEVWKECGFPGPLQMEKDFSPTLAGSGRAKQQDTVLRWLREVPHRIKSCLPDGELVLGIKLMNTVFEDDFQLNAFRALLEEGESVPDYVVYANRLYDQGREFAGKVGAAYGGPDLSRRNLRILTALRRLELEGDLRKPVPPVSGTGNVGTGKMALEYALRGAESLQMHTVFQKPGSAYSMKQGSKTERALHDLYFHPEHGLVAWMLHLRNAEDLVDAANVTSFKDVASWYRDKGRDWFLRQS</sequence>
<accession>A0ABQ4M8U6</accession>